<organism evidence="1 2">
    <name type="scientific">Sinorhizobium medicae</name>
    <dbReference type="NCBI Taxonomy" id="110321"/>
    <lineage>
        <taxon>Bacteria</taxon>
        <taxon>Pseudomonadati</taxon>
        <taxon>Pseudomonadota</taxon>
        <taxon>Alphaproteobacteria</taxon>
        <taxon>Hyphomicrobiales</taxon>
        <taxon>Rhizobiaceae</taxon>
        <taxon>Sinorhizobium/Ensifer group</taxon>
        <taxon>Sinorhizobium</taxon>
    </lineage>
</organism>
<dbReference type="Proteomes" id="UP000507954">
    <property type="component" value="Unassembled WGS sequence"/>
</dbReference>
<dbReference type="AlphaFoldDB" id="A0A508WXA6"/>
<gene>
    <name evidence="1" type="ORF">EMEDMD4_340014</name>
</gene>
<accession>A0A508WXA6</accession>
<evidence type="ECO:0000313" key="1">
    <source>
        <dbReference type="EMBL" id="VTZ62077.1"/>
    </source>
</evidence>
<proteinExistence type="predicted"/>
<evidence type="ECO:0000313" key="2">
    <source>
        <dbReference type="Proteomes" id="UP000507954"/>
    </source>
</evidence>
<sequence length="71" mass="7785">MCLTHRSKSFFAAFREAKAPCRSNASQVFHAPSIPIRAPPPTVRNAWNNSRGKLSFAELSKISTAVNSVLI</sequence>
<protein>
    <submittedName>
        <fullName evidence="1">Uncharacterized protein</fullName>
    </submittedName>
</protein>
<reference evidence="1 2" key="1">
    <citation type="submission" date="2019-06" db="EMBL/GenBank/DDBJ databases">
        <authorList>
            <person name="Le Quere A."/>
            <person name="Colella S."/>
        </authorList>
    </citation>
    <scope>NUCLEOTIDE SEQUENCE [LARGE SCALE GENOMIC DNA]</scope>
    <source>
        <strain evidence="1">EmedicaeMD41</strain>
    </source>
</reference>
<name>A0A508WXA6_9HYPH</name>
<dbReference type="EMBL" id="CABFNB010000100">
    <property type="protein sequence ID" value="VTZ62077.1"/>
    <property type="molecule type" value="Genomic_DNA"/>
</dbReference>